<keyword evidence="3" id="KW-1185">Reference proteome</keyword>
<dbReference type="Proteomes" id="UP000646827">
    <property type="component" value="Unassembled WGS sequence"/>
</dbReference>
<dbReference type="AlphaFoldDB" id="A0A8H7VPF7"/>
<dbReference type="OrthoDB" id="2417391at2759"/>
<comment type="caution">
    <text evidence="2">The sequence shown here is derived from an EMBL/GenBank/DDBJ whole genome shotgun (WGS) entry which is preliminary data.</text>
</comment>
<evidence type="ECO:0000256" key="1">
    <source>
        <dbReference type="SAM" id="MobiDB-lite"/>
    </source>
</evidence>
<reference evidence="2 3" key="1">
    <citation type="submission" date="2020-12" db="EMBL/GenBank/DDBJ databases">
        <title>Metabolic potential, ecology and presence of endohyphal bacteria is reflected in genomic diversity of Mucoromycotina.</title>
        <authorList>
            <person name="Muszewska A."/>
            <person name="Okrasinska A."/>
            <person name="Steczkiewicz K."/>
            <person name="Drgas O."/>
            <person name="Orlowska M."/>
            <person name="Perlinska-Lenart U."/>
            <person name="Aleksandrzak-Piekarczyk T."/>
            <person name="Szatraj K."/>
            <person name="Zielenkiewicz U."/>
            <person name="Pilsyk S."/>
            <person name="Malc E."/>
            <person name="Mieczkowski P."/>
            <person name="Kruszewska J.S."/>
            <person name="Biernat P."/>
            <person name="Pawlowska J."/>
        </authorList>
    </citation>
    <scope>NUCLEOTIDE SEQUENCE [LARGE SCALE GENOMIC DNA]</scope>
    <source>
        <strain evidence="2 3">CBS 142.35</strain>
    </source>
</reference>
<gene>
    <name evidence="2" type="ORF">INT45_014221</name>
</gene>
<proteinExistence type="predicted"/>
<protein>
    <submittedName>
        <fullName evidence="2">Uncharacterized protein</fullName>
    </submittedName>
</protein>
<feature type="region of interest" description="Disordered" evidence="1">
    <location>
        <begin position="71"/>
        <end position="130"/>
    </location>
</feature>
<organism evidence="2 3">
    <name type="scientific">Circinella minor</name>
    <dbReference type="NCBI Taxonomy" id="1195481"/>
    <lineage>
        <taxon>Eukaryota</taxon>
        <taxon>Fungi</taxon>
        <taxon>Fungi incertae sedis</taxon>
        <taxon>Mucoromycota</taxon>
        <taxon>Mucoromycotina</taxon>
        <taxon>Mucoromycetes</taxon>
        <taxon>Mucorales</taxon>
        <taxon>Lichtheimiaceae</taxon>
        <taxon>Circinella</taxon>
    </lineage>
</organism>
<feature type="compositionally biased region" description="Acidic residues" evidence="1">
    <location>
        <begin position="91"/>
        <end position="123"/>
    </location>
</feature>
<evidence type="ECO:0000313" key="2">
    <source>
        <dbReference type="EMBL" id="KAG2226477.1"/>
    </source>
</evidence>
<accession>A0A8H7VPF7</accession>
<sequence length="933" mass="106668">MRLTLQRCPKCFILKQSNNFDEHVRTCTSILDYLENLQTQIIQDPKVLSSVSLGQQPDSLQQNIDEELFDSYNNNQEDNGPAGSPQPMMTDWDDYDVDMGGEMDVYDDEDDNNQFDDNNDDQNTDYTHPSTYVEDFDSEEAYDTTDPNVSNTVEPTIADEQYVDAWENESPLCTNEPITYTEYAPVPLDNHEHKSFQIYYWIQENNISRGAYEELVKLLNKWIKDDDVPRVPLLSPYKTESNLCKLFDLQEVKYRACPKGCRLFPKGSSRPCKCEAPQFKSNGQPIKTMSYFSLARQLSSFVAIKNTRDLLKETPQPVGQGIVIDIFHGSIYQGPKDDLFTSNLDIAISLYIDGFRTFNGGNVNMTILHIVIMRLPANIRYKKEFMIQVSILPADHTGNLYTYLTPLLNELRILQDTGMKVTCDDGKFSLKVHLMLASGDIIGVQELIHHKGHSSDYGCRQCRILSTSLINPAGKRRARYYPGTAPRPVGDFSQRNTEFGIKKKTEFSELKSFHGYTFFGLDEMHLIGTNCTSKIWSMISGEFSNVNSTFELDNTTCKAIGAAIAKSTLNIPSSIFEGTFRGQLLQKKKGSMRSVDWIVFMQCVLPTLVFEQLAREYGPYAPQVEAIMSYVIGCCLAFPWEIDQDDLANIKKHFQDLRLHMKNEVNNNMYTINFHLLRHIHNTVKALGPLRAYSTRSAERSIGFFKKHVKSRVSPGENSGNVIKRQLLMRNFNRVYYGDDYLGEEPEKDEYTVPGYPHIELRDPADNSILVPLRTYWHSFFDDNRAENAVLDTNIRIGKRVYISGTVYNCNEYPRSEQKISTLVRVFLCISRTQNTHAIYFGEIIRFFTHKFQDQEHPLCLVKVYVNIKGTKYDTGVRKKIGVAYGKQGEDNSNVADKVIVTHVDNIKGYAGMLKSSLVEGRQYMIYPDMITG</sequence>
<name>A0A8H7VPF7_9FUNG</name>
<dbReference type="EMBL" id="JAEPRB010000016">
    <property type="protein sequence ID" value="KAG2226477.1"/>
    <property type="molecule type" value="Genomic_DNA"/>
</dbReference>
<evidence type="ECO:0000313" key="3">
    <source>
        <dbReference type="Proteomes" id="UP000646827"/>
    </source>
</evidence>